<keyword evidence="1" id="KW-1133">Transmembrane helix</keyword>
<reference evidence="2 3" key="1">
    <citation type="submission" date="2022-01" db="EMBL/GenBank/DDBJ databases">
        <title>Alkalihalobacillus sp. EGI L200015, a novel bacterium isolated from a salt lake sediment.</title>
        <authorList>
            <person name="Gao L."/>
            <person name="Fang B.-Z."/>
            <person name="Li W.-J."/>
        </authorList>
    </citation>
    <scope>NUCLEOTIDE SEQUENCE [LARGE SCALE GENOMIC DNA]</scope>
    <source>
        <strain evidence="2 3">KCTC 12718</strain>
    </source>
</reference>
<dbReference type="Proteomes" id="UP001649381">
    <property type="component" value="Unassembled WGS sequence"/>
</dbReference>
<keyword evidence="3" id="KW-1185">Reference proteome</keyword>
<sequence>MEQVIMFASVMTPIVTGLTEVAKRTFLIPKRFINIVSLIIGLVVGLMAFPLTDLDWALRTWAGTMAGLAATGLYEVGKYRVGPRHK</sequence>
<dbReference type="EMBL" id="JAKIJS010000001">
    <property type="protein sequence ID" value="MCF6138373.1"/>
    <property type="molecule type" value="Genomic_DNA"/>
</dbReference>
<proteinExistence type="predicted"/>
<evidence type="ECO:0000313" key="2">
    <source>
        <dbReference type="EMBL" id="MCF6138373.1"/>
    </source>
</evidence>
<evidence type="ECO:0000313" key="3">
    <source>
        <dbReference type="Proteomes" id="UP001649381"/>
    </source>
</evidence>
<name>A0ABS9H046_9BACL</name>
<accession>A0ABS9H046</accession>
<dbReference type="Pfam" id="PF06946">
    <property type="entry name" value="Phage_holin_5_1"/>
    <property type="match status" value="1"/>
</dbReference>
<feature type="transmembrane region" description="Helical" evidence="1">
    <location>
        <begin position="32"/>
        <end position="50"/>
    </location>
</feature>
<feature type="transmembrane region" description="Helical" evidence="1">
    <location>
        <begin position="56"/>
        <end position="76"/>
    </location>
</feature>
<keyword evidence="1" id="KW-0472">Membrane</keyword>
<comment type="caution">
    <text evidence="2">The sequence shown here is derived from an EMBL/GenBank/DDBJ whole genome shotgun (WGS) entry which is preliminary data.</text>
</comment>
<gene>
    <name evidence="2" type="ORF">L2716_11600</name>
</gene>
<evidence type="ECO:0000256" key="1">
    <source>
        <dbReference type="SAM" id="Phobius"/>
    </source>
</evidence>
<protein>
    <submittedName>
        <fullName evidence="2">Holin</fullName>
    </submittedName>
</protein>
<keyword evidence="1" id="KW-0812">Transmembrane</keyword>
<organism evidence="2 3">
    <name type="scientific">Pseudalkalibacillus berkeleyi</name>
    <dbReference type="NCBI Taxonomy" id="1069813"/>
    <lineage>
        <taxon>Bacteria</taxon>
        <taxon>Bacillati</taxon>
        <taxon>Bacillota</taxon>
        <taxon>Bacilli</taxon>
        <taxon>Bacillales</taxon>
        <taxon>Fictibacillaceae</taxon>
        <taxon>Pseudalkalibacillus</taxon>
    </lineage>
</organism>
<dbReference type="InterPro" id="IPR009708">
    <property type="entry name" value="Phage_A118_holin/antiholin"/>
</dbReference>